<proteinExistence type="predicted"/>
<dbReference type="EMBL" id="CAAALY010017055">
    <property type="protein sequence ID" value="VEL13213.1"/>
    <property type="molecule type" value="Genomic_DNA"/>
</dbReference>
<evidence type="ECO:0000313" key="2">
    <source>
        <dbReference type="Proteomes" id="UP000784294"/>
    </source>
</evidence>
<sequence length="251" mass="26966">MILPIKFQEGKGEWGHDCVDGRTSQLQITDQATSISFSHVSPCRITSDVGFTPVSEAELPEAPAAAETSERQLVTLVLYNGAVFSSVESVVNAIQALFLTQWEAMVLSADRKSCLDHQQPQSSQQLALEPNGAFIDSPRMSVSEQTAVCSASGGDTDPVPITGFDFTSPSTLSSEPLSDYLIAAVRPSKTLSDLSINAAVADTFITACSESEAEHKPHNQLSNFVIGPDKPVFRPVCNDPKVRHNFSPLSL</sequence>
<evidence type="ECO:0000313" key="1">
    <source>
        <dbReference type="EMBL" id="VEL13213.1"/>
    </source>
</evidence>
<reference evidence="1" key="1">
    <citation type="submission" date="2018-11" db="EMBL/GenBank/DDBJ databases">
        <authorList>
            <consortium name="Pathogen Informatics"/>
        </authorList>
    </citation>
    <scope>NUCLEOTIDE SEQUENCE</scope>
</reference>
<protein>
    <submittedName>
        <fullName evidence="1">Uncharacterized protein</fullName>
    </submittedName>
</protein>
<accession>A0A3S5A6G1</accession>
<comment type="caution">
    <text evidence="1">The sequence shown here is derived from an EMBL/GenBank/DDBJ whole genome shotgun (WGS) entry which is preliminary data.</text>
</comment>
<name>A0A3S5A6G1_9PLAT</name>
<dbReference type="Proteomes" id="UP000784294">
    <property type="component" value="Unassembled WGS sequence"/>
</dbReference>
<gene>
    <name evidence="1" type="ORF">PXEA_LOCUS6653</name>
</gene>
<dbReference type="AlphaFoldDB" id="A0A3S5A6G1"/>
<keyword evidence="2" id="KW-1185">Reference proteome</keyword>
<organism evidence="1 2">
    <name type="scientific">Protopolystoma xenopodis</name>
    <dbReference type="NCBI Taxonomy" id="117903"/>
    <lineage>
        <taxon>Eukaryota</taxon>
        <taxon>Metazoa</taxon>
        <taxon>Spiralia</taxon>
        <taxon>Lophotrochozoa</taxon>
        <taxon>Platyhelminthes</taxon>
        <taxon>Monogenea</taxon>
        <taxon>Polyopisthocotylea</taxon>
        <taxon>Polystomatidea</taxon>
        <taxon>Polystomatidae</taxon>
        <taxon>Protopolystoma</taxon>
    </lineage>
</organism>